<proteinExistence type="predicted"/>
<sequence>MASPNADRLRSSCCSANAARTVLESKTQSEWKECRQRNMIDNAEPIIAIELSATSSVPSSVAATGLLGSVSNLLHFWHRKEANQRETSSQYVSTVTNHDRSTTFYQRYLPSTNKILDQREVRRDASECASNLKMKVLKYLDDGSFQVGDFQSVRNPAYQSNRVNLRADIIQ</sequence>
<name>A0A5B0NWY6_PUCGR</name>
<dbReference type="EMBL" id="VDEP01000376">
    <property type="protein sequence ID" value="KAA1092339.1"/>
    <property type="molecule type" value="Genomic_DNA"/>
</dbReference>
<organism evidence="1 2">
    <name type="scientific">Puccinia graminis f. sp. tritici</name>
    <dbReference type="NCBI Taxonomy" id="56615"/>
    <lineage>
        <taxon>Eukaryota</taxon>
        <taxon>Fungi</taxon>
        <taxon>Dikarya</taxon>
        <taxon>Basidiomycota</taxon>
        <taxon>Pucciniomycotina</taxon>
        <taxon>Pucciniomycetes</taxon>
        <taxon>Pucciniales</taxon>
        <taxon>Pucciniaceae</taxon>
        <taxon>Puccinia</taxon>
    </lineage>
</organism>
<comment type="caution">
    <text evidence="1">The sequence shown here is derived from an EMBL/GenBank/DDBJ whole genome shotgun (WGS) entry which is preliminary data.</text>
</comment>
<evidence type="ECO:0000313" key="2">
    <source>
        <dbReference type="Proteomes" id="UP000325313"/>
    </source>
</evidence>
<gene>
    <name evidence="1" type="ORF">PGTUg99_021334</name>
</gene>
<evidence type="ECO:0000313" key="1">
    <source>
        <dbReference type="EMBL" id="KAA1092339.1"/>
    </source>
</evidence>
<protein>
    <submittedName>
        <fullName evidence="1">Uncharacterized protein</fullName>
    </submittedName>
</protein>
<accession>A0A5B0NWY6</accession>
<dbReference type="Proteomes" id="UP000325313">
    <property type="component" value="Unassembled WGS sequence"/>
</dbReference>
<dbReference type="AlphaFoldDB" id="A0A5B0NWY6"/>
<reference evidence="1 2" key="1">
    <citation type="submission" date="2019-05" db="EMBL/GenBank/DDBJ databases">
        <title>Emergence of the Ug99 lineage of the wheat stem rust pathogen through somatic hybridization.</title>
        <authorList>
            <person name="Li F."/>
            <person name="Upadhyaya N.M."/>
            <person name="Sperschneider J."/>
            <person name="Matny O."/>
            <person name="Nguyen-Phuc H."/>
            <person name="Mago R."/>
            <person name="Raley C."/>
            <person name="Miller M.E."/>
            <person name="Silverstein K.A.T."/>
            <person name="Henningsen E."/>
            <person name="Hirsch C.D."/>
            <person name="Visser B."/>
            <person name="Pretorius Z.A."/>
            <person name="Steffenson B.J."/>
            <person name="Schwessinger B."/>
            <person name="Dodds P.N."/>
            <person name="Figueroa M."/>
        </authorList>
    </citation>
    <scope>NUCLEOTIDE SEQUENCE [LARGE SCALE GENOMIC DNA]</scope>
    <source>
        <strain evidence="1 2">Ug99</strain>
    </source>
</reference>